<evidence type="ECO:0000313" key="8">
    <source>
        <dbReference type="Proteomes" id="UP000663801"/>
    </source>
</evidence>
<evidence type="ECO:0000256" key="1">
    <source>
        <dbReference type="ARBA" id="ARBA00010641"/>
    </source>
</evidence>
<name>A0A938YR85_9ACTN</name>
<dbReference type="InterPro" id="IPR013325">
    <property type="entry name" value="RNA_pol_sigma_r2"/>
</dbReference>
<dbReference type="InterPro" id="IPR007627">
    <property type="entry name" value="RNA_pol_sigma70_r2"/>
</dbReference>
<dbReference type="Pfam" id="PF08281">
    <property type="entry name" value="Sigma70_r4_2"/>
    <property type="match status" value="1"/>
</dbReference>
<comment type="similarity">
    <text evidence="1">Belongs to the sigma-70 factor family. ECF subfamily.</text>
</comment>
<dbReference type="InterPro" id="IPR036388">
    <property type="entry name" value="WH-like_DNA-bd_sf"/>
</dbReference>
<evidence type="ECO:0000259" key="6">
    <source>
        <dbReference type="Pfam" id="PF08281"/>
    </source>
</evidence>
<comment type="caution">
    <text evidence="7">The sequence shown here is derived from an EMBL/GenBank/DDBJ whole genome shotgun (WGS) entry which is preliminary data.</text>
</comment>
<keyword evidence="3" id="KW-0731">Sigma factor</keyword>
<dbReference type="SUPFAM" id="SSF88659">
    <property type="entry name" value="Sigma3 and sigma4 domains of RNA polymerase sigma factors"/>
    <property type="match status" value="1"/>
</dbReference>
<dbReference type="PANTHER" id="PTHR43133:SF66">
    <property type="entry name" value="ECF RNA POLYMERASE SIGMA FACTOR SIGK"/>
    <property type="match status" value="1"/>
</dbReference>
<dbReference type="EMBL" id="JAERWL010000012">
    <property type="protein sequence ID" value="MBM9477758.1"/>
    <property type="molecule type" value="Genomic_DNA"/>
</dbReference>
<proteinExistence type="inferred from homology"/>
<evidence type="ECO:0000259" key="5">
    <source>
        <dbReference type="Pfam" id="PF04542"/>
    </source>
</evidence>
<dbReference type="Proteomes" id="UP000663801">
    <property type="component" value="Unassembled WGS sequence"/>
</dbReference>
<keyword evidence="4" id="KW-0804">Transcription</keyword>
<dbReference type="Gene3D" id="1.10.10.10">
    <property type="entry name" value="Winged helix-like DNA-binding domain superfamily/Winged helix DNA-binding domain"/>
    <property type="match status" value="1"/>
</dbReference>
<accession>A0A938YR85</accession>
<dbReference type="AlphaFoldDB" id="A0A938YR85"/>
<dbReference type="SUPFAM" id="SSF88946">
    <property type="entry name" value="Sigma2 domain of RNA polymerase sigma factors"/>
    <property type="match status" value="1"/>
</dbReference>
<dbReference type="GO" id="GO:0006352">
    <property type="term" value="P:DNA-templated transcription initiation"/>
    <property type="evidence" value="ECO:0007669"/>
    <property type="project" value="InterPro"/>
</dbReference>
<dbReference type="GO" id="GO:0003677">
    <property type="term" value="F:DNA binding"/>
    <property type="evidence" value="ECO:0007669"/>
    <property type="project" value="InterPro"/>
</dbReference>
<dbReference type="Pfam" id="PF04542">
    <property type="entry name" value="Sigma70_r2"/>
    <property type="match status" value="1"/>
</dbReference>
<keyword evidence="2" id="KW-0805">Transcription regulation</keyword>
<dbReference type="PANTHER" id="PTHR43133">
    <property type="entry name" value="RNA POLYMERASE ECF-TYPE SIGMA FACTO"/>
    <property type="match status" value="1"/>
</dbReference>
<evidence type="ECO:0000256" key="2">
    <source>
        <dbReference type="ARBA" id="ARBA00023015"/>
    </source>
</evidence>
<dbReference type="InterPro" id="IPR013324">
    <property type="entry name" value="RNA_pol_sigma_r3/r4-like"/>
</dbReference>
<organism evidence="7 8">
    <name type="scientific">Nakamurella flavida</name>
    <dbReference type="NCBI Taxonomy" id="363630"/>
    <lineage>
        <taxon>Bacteria</taxon>
        <taxon>Bacillati</taxon>
        <taxon>Actinomycetota</taxon>
        <taxon>Actinomycetes</taxon>
        <taxon>Nakamurellales</taxon>
        <taxon>Nakamurellaceae</taxon>
        <taxon>Nakamurella</taxon>
    </lineage>
</organism>
<keyword evidence="8" id="KW-1185">Reference proteome</keyword>
<sequence length="163" mass="17440">MSLPPFQTVVDVHGATVLRVCRALLGPVDAQDAWSETFLSALTAYPALPADANVQAWLVTIAHRKAVDALRARSRAPVPLAHLPDRPPPPVPTPDDDLWAAVAALPDRQRQAVAYHHVLGLPFREVAELTGGTVAAARRASADGIAALRRSRIRSSSTLQETP</sequence>
<dbReference type="NCBIfam" id="TIGR02937">
    <property type="entry name" value="sigma70-ECF"/>
    <property type="match status" value="1"/>
</dbReference>
<dbReference type="InterPro" id="IPR039425">
    <property type="entry name" value="RNA_pol_sigma-70-like"/>
</dbReference>
<feature type="domain" description="RNA polymerase sigma factor 70 region 4 type 2" evidence="6">
    <location>
        <begin position="97"/>
        <end position="139"/>
    </location>
</feature>
<dbReference type="InterPro" id="IPR013249">
    <property type="entry name" value="RNA_pol_sigma70_r4_t2"/>
</dbReference>
<gene>
    <name evidence="7" type="ORF">JL107_15000</name>
</gene>
<dbReference type="RefSeq" id="WP_205257869.1">
    <property type="nucleotide sequence ID" value="NZ_BAAAPV010000005.1"/>
</dbReference>
<dbReference type="Gene3D" id="1.10.1740.10">
    <property type="match status" value="1"/>
</dbReference>
<feature type="domain" description="RNA polymerase sigma-70 region 2" evidence="5">
    <location>
        <begin position="11"/>
        <end position="75"/>
    </location>
</feature>
<evidence type="ECO:0000256" key="4">
    <source>
        <dbReference type="ARBA" id="ARBA00023163"/>
    </source>
</evidence>
<reference evidence="7" key="1">
    <citation type="submission" date="2021-01" db="EMBL/GenBank/DDBJ databases">
        <title>KCTC 19127 draft genome.</title>
        <authorList>
            <person name="An D."/>
        </authorList>
    </citation>
    <scope>NUCLEOTIDE SEQUENCE</scope>
    <source>
        <strain evidence="7">KCTC 19127</strain>
    </source>
</reference>
<evidence type="ECO:0000313" key="7">
    <source>
        <dbReference type="EMBL" id="MBM9477758.1"/>
    </source>
</evidence>
<evidence type="ECO:0000256" key="3">
    <source>
        <dbReference type="ARBA" id="ARBA00023082"/>
    </source>
</evidence>
<dbReference type="InterPro" id="IPR014284">
    <property type="entry name" value="RNA_pol_sigma-70_dom"/>
</dbReference>
<protein>
    <submittedName>
        <fullName evidence="7">Sigma-70 family RNA polymerase sigma factor</fullName>
    </submittedName>
</protein>
<dbReference type="GO" id="GO:0016987">
    <property type="term" value="F:sigma factor activity"/>
    <property type="evidence" value="ECO:0007669"/>
    <property type="project" value="UniProtKB-KW"/>
</dbReference>